<protein>
    <recommendedName>
        <fullName evidence="4">Thioredoxin-like fold domain-containing protein</fullName>
    </recommendedName>
</protein>
<evidence type="ECO:0000256" key="1">
    <source>
        <dbReference type="ARBA" id="ARBA00022737"/>
    </source>
</evidence>
<dbReference type="InterPro" id="IPR012336">
    <property type="entry name" value="Thioredoxin-like_fold"/>
</dbReference>
<feature type="repeat" description="NHL" evidence="2">
    <location>
        <begin position="496"/>
        <end position="534"/>
    </location>
</feature>
<gene>
    <name evidence="5" type="ORF">HCN44_004498</name>
</gene>
<dbReference type="PANTHER" id="PTHR46388">
    <property type="entry name" value="NHL REPEAT-CONTAINING PROTEIN 2"/>
    <property type="match status" value="1"/>
</dbReference>
<dbReference type="InterPro" id="IPR001258">
    <property type="entry name" value="NHL_repeat"/>
</dbReference>
<dbReference type="InterPro" id="IPR036249">
    <property type="entry name" value="Thioredoxin-like_sf"/>
</dbReference>
<feature type="coiled-coil region" evidence="3">
    <location>
        <begin position="32"/>
        <end position="59"/>
    </location>
</feature>
<feature type="repeat" description="NHL" evidence="2">
    <location>
        <begin position="552"/>
        <end position="583"/>
    </location>
</feature>
<evidence type="ECO:0000256" key="2">
    <source>
        <dbReference type="PROSITE-ProRule" id="PRU00504"/>
    </source>
</evidence>
<evidence type="ECO:0000256" key="3">
    <source>
        <dbReference type="SAM" id="Coils"/>
    </source>
</evidence>
<dbReference type="Gene3D" id="2.120.10.30">
    <property type="entry name" value="TolB, C-terminal domain"/>
    <property type="match status" value="2"/>
</dbReference>
<dbReference type="PROSITE" id="PS51125">
    <property type="entry name" value="NHL"/>
    <property type="match status" value="2"/>
</dbReference>
<keyword evidence="6" id="KW-1185">Reference proteome</keyword>
<dbReference type="EMBL" id="JACMRX010000002">
    <property type="protein sequence ID" value="KAF7995026.1"/>
    <property type="molecule type" value="Genomic_DNA"/>
</dbReference>
<accession>A0A834Y1V2</accession>
<keyword evidence="3" id="KW-0175">Coiled coil</keyword>
<comment type="caution">
    <text evidence="5">The sequence shown here is derived from an EMBL/GenBank/DDBJ whole genome shotgun (WGS) entry which is preliminary data.</text>
</comment>
<organism evidence="5 6">
    <name type="scientific">Aphidius gifuensis</name>
    <name type="common">Parasitoid wasp</name>
    <dbReference type="NCBI Taxonomy" id="684658"/>
    <lineage>
        <taxon>Eukaryota</taxon>
        <taxon>Metazoa</taxon>
        <taxon>Ecdysozoa</taxon>
        <taxon>Arthropoda</taxon>
        <taxon>Hexapoda</taxon>
        <taxon>Insecta</taxon>
        <taxon>Pterygota</taxon>
        <taxon>Neoptera</taxon>
        <taxon>Endopterygota</taxon>
        <taxon>Hymenoptera</taxon>
        <taxon>Apocrita</taxon>
        <taxon>Ichneumonoidea</taxon>
        <taxon>Braconidae</taxon>
        <taxon>Aphidiinae</taxon>
        <taxon>Aphidius</taxon>
    </lineage>
</organism>
<feature type="domain" description="Thioredoxin-like fold" evidence="4">
    <location>
        <begin position="104"/>
        <end position="197"/>
    </location>
</feature>
<dbReference type="PANTHER" id="PTHR46388:SF2">
    <property type="entry name" value="NHL REPEAT-CONTAINING PROTEIN 2"/>
    <property type="match status" value="1"/>
</dbReference>
<keyword evidence="1" id="KW-0677">Repeat</keyword>
<sequence>MRQLFSIRKLLLKNIKFPCPSRGMWCGQQNKKMNLQETIETLTQECIKFRKTLNSISEEKEKEKIVLKHIKKWADSDNCVNNFQKGLEWFNVSKGLSMSEHLAGKIVVLDFFTYCCINCMHILPDLDALEKKYTINDGLVVIGVHSAKFSNEKDSGNILSAVQRYKIDHPVVNDAKLSMWRDIGIVCWPSLVILGPKAQPLFVLVGEGHRDELFIYTKVALSYFKSQKQISNHELPLKPAQHLLPITRNVLLFPGKVTSFSSSNGDKIVISDTGNNRIIISTCDGKVEDIIGGYSPAFKDGNYEEARFNAPQGVCVLNDYIYVADNENHAIRQIDMKKRAVTTLAGNGKQGHDYVGGKNGKEQVLSSPWDVAIYYHEQNDGKKVPIIMIAIAGTHQLWALFLEDTIWWKNKIFKKGTCSAIVGSGKEENRNNSYPHASGLAQPSGIAIVQSLKAIFFADSESSSIRRVHLQDGKVSAVAGADRNPSDLHNYGDIDGIKFTAKLQHPLGVTWCDNENKIYVADTYNGKIKCVDPDGKCTTAFGAGKPSKDFTFNEPSGLTILPTSGDLIVADTNNHCIKIINRKDKKISILSLTLPETCESIPEKLFEFPVEISNEEARLKISFDPKFTDGIKFNSDAPQTWSMILPDDWSNKKINGRFGSSIDVTIPKENTQRQIHIILNLIVCKTDECIPKKLKIILDLSRKSNGPAEINVQKELLIK</sequence>
<evidence type="ECO:0000313" key="5">
    <source>
        <dbReference type="EMBL" id="KAF7995026.1"/>
    </source>
</evidence>
<dbReference type="AlphaFoldDB" id="A0A834Y1V2"/>
<evidence type="ECO:0000313" key="6">
    <source>
        <dbReference type="Proteomes" id="UP000639338"/>
    </source>
</evidence>
<reference evidence="5 6" key="1">
    <citation type="submission" date="2020-08" db="EMBL/GenBank/DDBJ databases">
        <title>Aphidius gifuensis genome sequencing and assembly.</title>
        <authorList>
            <person name="Du Z."/>
        </authorList>
    </citation>
    <scope>NUCLEOTIDE SEQUENCE [LARGE SCALE GENOMIC DNA]</scope>
    <source>
        <strain evidence="5">YNYX2018</strain>
        <tissue evidence="5">Adults</tissue>
    </source>
</reference>
<dbReference type="Proteomes" id="UP000639338">
    <property type="component" value="Unassembled WGS sequence"/>
</dbReference>
<dbReference type="Gene3D" id="3.40.30.10">
    <property type="entry name" value="Glutaredoxin"/>
    <property type="match status" value="1"/>
</dbReference>
<dbReference type="Pfam" id="PF13905">
    <property type="entry name" value="Thioredoxin_8"/>
    <property type="match status" value="1"/>
</dbReference>
<proteinExistence type="predicted"/>
<dbReference type="InterPro" id="IPR011042">
    <property type="entry name" value="6-blade_b-propeller_TolB-like"/>
</dbReference>
<dbReference type="OrthoDB" id="273823at2759"/>
<dbReference type="InterPro" id="IPR045302">
    <property type="entry name" value="NHL2_NHL_rpt_dom"/>
</dbReference>
<dbReference type="SUPFAM" id="SSF101898">
    <property type="entry name" value="NHL repeat"/>
    <property type="match status" value="1"/>
</dbReference>
<dbReference type="CDD" id="cd14951">
    <property type="entry name" value="NHL-2_like"/>
    <property type="match status" value="1"/>
</dbReference>
<dbReference type="SUPFAM" id="SSF52833">
    <property type="entry name" value="Thioredoxin-like"/>
    <property type="match status" value="1"/>
</dbReference>
<evidence type="ECO:0000259" key="4">
    <source>
        <dbReference type="Pfam" id="PF13905"/>
    </source>
</evidence>
<dbReference type="Pfam" id="PF01436">
    <property type="entry name" value="NHL"/>
    <property type="match status" value="2"/>
</dbReference>
<name>A0A834Y1V2_APHGI</name>